<dbReference type="Proteomes" id="UP001165190">
    <property type="component" value="Unassembled WGS sequence"/>
</dbReference>
<dbReference type="Pfam" id="PF23266">
    <property type="entry name" value="VPS11_N"/>
    <property type="match status" value="1"/>
</dbReference>
<accession>A0A9W7M3S9</accession>
<sequence length="84" mass="9497">MYRRRKFDFFEEKLGGKKCKIPEEIAGKVDCASSGRGKLVIGCDDSTVSLLDRGLDFNFGFQAHTSSVLFLQMFKKMNKYGCSN</sequence>
<name>A0A9W7M3S9_HIBTR</name>
<keyword evidence="2" id="KW-1185">Reference proteome</keyword>
<dbReference type="AlphaFoldDB" id="A0A9W7M3S9"/>
<dbReference type="EMBL" id="BSYR01000021">
    <property type="protein sequence ID" value="GMI86778.1"/>
    <property type="molecule type" value="Genomic_DNA"/>
</dbReference>
<evidence type="ECO:0000313" key="2">
    <source>
        <dbReference type="Proteomes" id="UP001165190"/>
    </source>
</evidence>
<gene>
    <name evidence="1" type="ORF">HRI_002347100</name>
</gene>
<dbReference type="OrthoDB" id="26184at2759"/>
<reference evidence="1" key="1">
    <citation type="submission" date="2023-05" db="EMBL/GenBank/DDBJ databases">
        <title>Genome and transcriptome analyses reveal genes involved in the formation of fine ridges on petal epidermal cells in Hibiscus trionum.</title>
        <authorList>
            <person name="Koshimizu S."/>
            <person name="Masuda S."/>
            <person name="Ishii T."/>
            <person name="Shirasu K."/>
            <person name="Hoshino A."/>
            <person name="Arita M."/>
        </authorList>
    </citation>
    <scope>NUCLEOTIDE SEQUENCE</scope>
    <source>
        <strain evidence="1">Hamamatsu line</strain>
    </source>
</reference>
<organism evidence="1 2">
    <name type="scientific">Hibiscus trionum</name>
    <name type="common">Flower of an hour</name>
    <dbReference type="NCBI Taxonomy" id="183268"/>
    <lineage>
        <taxon>Eukaryota</taxon>
        <taxon>Viridiplantae</taxon>
        <taxon>Streptophyta</taxon>
        <taxon>Embryophyta</taxon>
        <taxon>Tracheophyta</taxon>
        <taxon>Spermatophyta</taxon>
        <taxon>Magnoliopsida</taxon>
        <taxon>eudicotyledons</taxon>
        <taxon>Gunneridae</taxon>
        <taxon>Pentapetalae</taxon>
        <taxon>rosids</taxon>
        <taxon>malvids</taxon>
        <taxon>Malvales</taxon>
        <taxon>Malvaceae</taxon>
        <taxon>Malvoideae</taxon>
        <taxon>Hibiscus</taxon>
    </lineage>
</organism>
<protein>
    <submittedName>
        <fullName evidence="1">Vacuolar protein sorting 11</fullName>
    </submittedName>
</protein>
<proteinExistence type="predicted"/>
<evidence type="ECO:0000313" key="1">
    <source>
        <dbReference type="EMBL" id="GMI86778.1"/>
    </source>
</evidence>
<comment type="caution">
    <text evidence="1">The sequence shown here is derived from an EMBL/GenBank/DDBJ whole genome shotgun (WGS) entry which is preliminary data.</text>
</comment>